<dbReference type="Pfam" id="PF13185">
    <property type="entry name" value="GAF_2"/>
    <property type="match status" value="1"/>
</dbReference>
<dbReference type="GO" id="GO:0052621">
    <property type="term" value="F:diguanylate cyclase activity"/>
    <property type="evidence" value="ECO:0007669"/>
    <property type="project" value="UniProtKB-EC"/>
</dbReference>
<dbReference type="SUPFAM" id="SSF55781">
    <property type="entry name" value="GAF domain-like"/>
    <property type="match status" value="1"/>
</dbReference>
<accession>A0ABU3NXA5</accession>
<dbReference type="Pfam" id="PF00990">
    <property type="entry name" value="GGDEF"/>
    <property type="match status" value="1"/>
</dbReference>
<reference evidence="2 3" key="1">
    <citation type="submission" date="2023-07" db="EMBL/GenBank/DDBJ databases">
        <title>The novel representative of Negativicutes class, Anaeroselena agilis gen. nov. sp. nov.</title>
        <authorList>
            <person name="Prokofeva M.I."/>
            <person name="Elcheninov A.G."/>
            <person name="Klyukina A."/>
            <person name="Kublanov I.V."/>
            <person name="Frolov E.N."/>
            <person name="Podosokorskaya O.A."/>
        </authorList>
    </citation>
    <scope>NUCLEOTIDE SEQUENCE [LARGE SCALE GENOMIC DNA]</scope>
    <source>
        <strain evidence="2 3">4137-cl</strain>
    </source>
</reference>
<comment type="caution">
    <text evidence="2">The sequence shown here is derived from an EMBL/GenBank/DDBJ whole genome shotgun (WGS) entry which is preliminary data.</text>
</comment>
<dbReference type="SMART" id="SM00267">
    <property type="entry name" value="GGDEF"/>
    <property type="match status" value="1"/>
</dbReference>
<dbReference type="InterPro" id="IPR029016">
    <property type="entry name" value="GAF-like_dom_sf"/>
</dbReference>
<dbReference type="NCBIfam" id="TIGR00254">
    <property type="entry name" value="GGDEF"/>
    <property type="match status" value="1"/>
</dbReference>
<dbReference type="PROSITE" id="PS50887">
    <property type="entry name" value="GGDEF"/>
    <property type="match status" value="1"/>
</dbReference>
<keyword evidence="2" id="KW-0548">Nucleotidyltransferase</keyword>
<keyword evidence="3" id="KW-1185">Reference proteome</keyword>
<dbReference type="PANTHER" id="PTHR45138:SF9">
    <property type="entry name" value="DIGUANYLATE CYCLASE DGCM-RELATED"/>
    <property type="match status" value="1"/>
</dbReference>
<evidence type="ECO:0000313" key="2">
    <source>
        <dbReference type="EMBL" id="MDT8901439.1"/>
    </source>
</evidence>
<dbReference type="RefSeq" id="WP_413779951.1">
    <property type="nucleotide sequence ID" value="NZ_JAUOZS010000001.1"/>
</dbReference>
<gene>
    <name evidence="2" type="ORF">Q4T40_09325</name>
</gene>
<dbReference type="SUPFAM" id="SSF55073">
    <property type="entry name" value="Nucleotide cyclase"/>
    <property type="match status" value="1"/>
</dbReference>
<feature type="domain" description="GGDEF" evidence="1">
    <location>
        <begin position="350"/>
        <end position="485"/>
    </location>
</feature>
<evidence type="ECO:0000313" key="3">
    <source>
        <dbReference type="Proteomes" id="UP001254848"/>
    </source>
</evidence>
<proteinExistence type="predicted"/>
<dbReference type="InterPro" id="IPR000160">
    <property type="entry name" value="GGDEF_dom"/>
</dbReference>
<protein>
    <submittedName>
        <fullName evidence="2">Sensor domain-containing diguanylate cyclase</fullName>
        <ecNumber evidence="2">2.7.7.65</ecNumber>
    </submittedName>
</protein>
<dbReference type="Proteomes" id="UP001254848">
    <property type="component" value="Unassembled WGS sequence"/>
</dbReference>
<dbReference type="InterPro" id="IPR043128">
    <property type="entry name" value="Rev_trsase/Diguanyl_cyclase"/>
</dbReference>
<dbReference type="Gene3D" id="3.30.450.40">
    <property type="match status" value="1"/>
</dbReference>
<dbReference type="PANTHER" id="PTHR45138">
    <property type="entry name" value="REGULATORY COMPONENTS OF SENSORY TRANSDUCTION SYSTEM"/>
    <property type="match status" value="1"/>
</dbReference>
<keyword evidence="2" id="KW-0808">Transferase</keyword>
<sequence length="498" mass="54612">MASDHTGYHSMLSVLLDAVPATALTVDGNGDVSQIISSRRKDAAWMFAKGKNFARLLRLLFGKAAGPLLAACEAAARTGQPARVARFQHESVRGLTKYLSWSILPDADGTMVVCVLDVTESVCLEEEFSAVSQQNAAANRDLLAAMSKLDFRLMDLDQAHKKLSALYRITSVGQRTADEDEVLDEIVAGITGELGYACAAVLLLDEERQELVMKASRGYPPNVRLPYGKGITWHAVITREMVFVPDVSKDPRYIPAIGNGVSELAVPLICADKVIGVLDVETTAERPLHRYDRDLIGSLAGQVALAIAHAKHVARVEVQAVTDGLTGLYNYRYFLSLLDHEFKRAVRYSRPLSLILIDIDHFKRYNDNNGHSLGNEVLRQVAAIMRQACRDVDFAVRYGGEEFIVLLPETNLTDACSFAERLRTMIACQQFAGCEKQPGKTLTVSIGVSGFPFDASSDSELLEHADAALYLAKRTTRNCVMTYPVKQGGTGRPREIFG</sequence>
<dbReference type="EC" id="2.7.7.65" evidence="2"/>
<dbReference type="Gene3D" id="3.30.70.270">
    <property type="match status" value="1"/>
</dbReference>
<name>A0ABU3NXA5_9FIRM</name>
<dbReference type="InterPro" id="IPR050469">
    <property type="entry name" value="Diguanylate_Cyclase"/>
</dbReference>
<dbReference type="InterPro" id="IPR029787">
    <property type="entry name" value="Nucleotide_cyclase"/>
</dbReference>
<organism evidence="2 3">
    <name type="scientific">Anaeroselena agilis</name>
    <dbReference type="NCBI Taxonomy" id="3063788"/>
    <lineage>
        <taxon>Bacteria</taxon>
        <taxon>Bacillati</taxon>
        <taxon>Bacillota</taxon>
        <taxon>Negativicutes</taxon>
        <taxon>Acetonemataceae</taxon>
        <taxon>Anaeroselena</taxon>
    </lineage>
</organism>
<dbReference type="SMART" id="SM00065">
    <property type="entry name" value="GAF"/>
    <property type="match status" value="1"/>
</dbReference>
<dbReference type="EMBL" id="JAUOZS010000001">
    <property type="protein sequence ID" value="MDT8901439.1"/>
    <property type="molecule type" value="Genomic_DNA"/>
</dbReference>
<dbReference type="InterPro" id="IPR003018">
    <property type="entry name" value="GAF"/>
</dbReference>
<dbReference type="CDD" id="cd01949">
    <property type="entry name" value="GGDEF"/>
    <property type="match status" value="1"/>
</dbReference>
<evidence type="ECO:0000259" key="1">
    <source>
        <dbReference type="PROSITE" id="PS50887"/>
    </source>
</evidence>